<dbReference type="AlphaFoldDB" id="A0AAX0Q6S2"/>
<gene>
    <name evidence="1" type="ORF">ASJ83_00070</name>
</gene>
<protein>
    <recommendedName>
        <fullName evidence="3">Right-handed parallel beta-helix repeat-containing protein</fullName>
    </recommendedName>
</protein>
<evidence type="ECO:0000313" key="1">
    <source>
        <dbReference type="EMBL" id="PAV08760.1"/>
    </source>
</evidence>
<keyword evidence="2" id="KW-1185">Reference proteome</keyword>
<accession>A0AAX0Q6S2</accession>
<evidence type="ECO:0000313" key="2">
    <source>
        <dbReference type="Proteomes" id="UP000243820"/>
    </source>
</evidence>
<reference evidence="1 2" key="1">
    <citation type="journal article" date="2017" name="BMC Genomics">
        <title>Genomic analysis of methanogenic archaea reveals a shift towards energy conservation.</title>
        <authorList>
            <person name="Gilmore S.P."/>
            <person name="Henske J.K."/>
            <person name="Sexton J.A."/>
            <person name="Solomon K.V."/>
            <person name="Seppala S."/>
            <person name="Yoo J.I."/>
            <person name="Huyett L.M."/>
            <person name="Pressman A."/>
            <person name="Cogan J.Z."/>
            <person name="Kivenson V."/>
            <person name="Peng X."/>
            <person name="Tan Y."/>
            <person name="Valentine D.L."/>
            <person name="O'Malley M.A."/>
        </authorList>
    </citation>
    <scope>NUCLEOTIDE SEQUENCE [LARGE SCALE GENOMIC DNA]</scope>
    <source>
        <strain evidence="1 2">XII</strain>
    </source>
</reference>
<proteinExistence type="predicted"/>
<dbReference type="EMBL" id="LMVO01000043">
    <property type="protein sequence ID" value="PAV08760.1"/>
    <property type="molecule type" value="Genomic_DNA"/>
</dbReference>
<dbReference type="Proteomes" id="UP000243820">
    <property type="component" value="Unassembled WGS sequence"/>
</dbReference>
<sequence length="299" mass="31176">MTDFNSTVHFVNIVGNFTDQVTALVFSGKVTIEGGQVAIVIVGSPYYVVGSEPYGSISELIESINNWKPGVVEPLGSGDGFELIGDLVIADQPLVITAVLQDDAGGTFVIKDSGGSIQRAPGYSDSPILVFESSGGLHVISGSLELDGMGYDCGAPLLEINSSAEFELNGVFILKNNVNRYGIMPGGGLYNMGNIVFGGTGEITIFNNTAPMGGGIYNTGTLELNNNKIYIRQNTAEKGGGIYNAGGSVTLTKVGDIRDNSAPTGNGKSYYAVFGSSSPGFTGLITTGTGDKYRDTNIF</sequence>
<evidence type="ECO:0008006" key="3">
    <source>
        <dbReference type="Google" id="ProtNLM"/>
    </source>
</evidence>
<organism evidence="1 2">
    <name type="scientific">Methanocorpusculum parvum</name>
    <dbReference type="NCBI Taxonomy" id="2193"/>
    <lineage>
        <taxon>Archaea</taxon>
        <taxon>Methanobacteriati</taxon>
        <taxon>Methanobacteriota</taxon>
        <taxon>Stenosarchaea group</taxon>
        <taxon>Methanomicrobia</taxon>
        <taxon>Methanomicrobiales</taxon>
        <taxon>Methanocorpusculaceae</taxon>
        <taxon>Methanocorpusculum</taxon>
    </lineage>
</organism>
<name>A0AAX0Q6S2_9EURY</name>
<comment type="caution">
    <text evidence="1">The sequence shown here is derived from an EMBL/GenBank/DDBJ whole genome shotgun (WGS) entry which is preliminary data.</text>
</comment>